<name>A0A645ERG8_9ZZZZ</name>
<dbReference type="EMBL" id="VSSQ01049881">
    <property type="protein sequence ID" value="MPN03960.1"/>
    <property type="molecule type" value="Genomic_DNA"/>
</dbReference>
<comment type="caution">
    <text evidence="2">The sequence shown here is derived from an EMBL/GenBank/DDBJ whole genome shotgun (WGS) entry which is preliminary data.</text>
</comment>
<gene>
    <name evidence="2" type="ORF">SDC9_151195</name>
</gene>
<dbReference type="Pfam" id="PF13302">
    <property type="entry name" value="Acetyltransf_3"/>
    <property type="match status" value="1"/>
</dbReference>
<reference evidence="2" key="1">
    <citation type="submission" date="2019-08" db="EMBL/GenBank/DDBJ databases">
        <authorList>
            <person name="Kucharzyk K."/>
            <person name="Murdoch R.W."/>
            <person name="Higgins S."/>
            <person name="Loffler F."/>
        </authorList>
    </citation>
    <scope>NUCLEOTIDE SEQUENCE</scope>
</reference>
<dbReference type="PROSITE" id="PS51186">
    <property type="entry name" value="GNAT"/>
    <property type="match status" value="1"/>
</dbReference>
<dbReference type="InterPro" id="IPR000182">
    <property type="entry name" value="GNAT_dom"/>
</dbReference>
<proteinExistence type="predicted"/>
<sequence>MFTFFSVPSLTDGVITLRLEECVPMKAGEWAPSYNFLNYIGNTPIGHIHLRIGTNEFVYYGGNIGYGVREPYRGHGYAARACLLVPPIARAHGMEELIITCAPDNVASIRTIEHIGAKFEGVVSIPRWSELRDRGIKFINRYVWDISDFEPGVYGETGKAGGTVRR</sequence>
<dbReference type="Gene3D" id="3.40.630.30">
    <property type="match status" value="1"/>
</dbReference>
<evidence type="ECO:0000313" key="2">
    <source>
        <dbReference type="EMBL" id="MPN03960.1"/>
    </source>
</evidence>
<dbReference type="PANTHER" id="PTHR39173">
    <property type="entry name" value="ACETYLTRANSFERASE"/>
    <property type="match status" value="1"/>
</dbReference>
<feature type="domain" description="N-acetyltransferase" evidence="1">
    <location>
        <begin position="1"/>
        <end position="134"/>
    </location>
</feature>
<organism evidence="2">
    <name type="scientific">bioreactor metagenome</name>
    <dbReference type="NCBI Taxonomy" id="1076179"/>
    <lineage>
        <taxon>unclassified sequences</taxon>
        <taxon>metagenomes</taxon>
        <taxon>ecological metagenomes</taxon>
    </lineage>
</organism>
<evidence type="ECO:0000259" key="1">
    <source>
        <dbReference type="PROSITE" id="PS51186"/>
    </source>
</evidence>
<dbReference type="SUPFAM" id="SSF55729">
    <property type="entry name" value="Acyl-CoA N-acyltransferases (Nat)"/>
    <property type="match status" value="1"/>
</dbReference>
<dbReference type="InterPro" id="IPR016181">
    <property type="entry name" value="Acyl_CoA_acyltransferase"/>
</dbReference>
<protein>
    <recommendedName>
        <fullName evidence="1">N-acetyltransferase domain-containing protein</fullName>
    </recommendedName>
</protein>
<dbReference type="AlphaFoldDB" id="A0A645ERG8"/>
<dbReference type="PANTHER" id="PTHR39173:SF1">
    <property type="entry name" value="ACETYLTRANSFERASE"/>
    <property type="match status" value="1"/>
</dbReference>
<dbReference type="GO" id="GO:0016747">
    <property type="term" value="F:acyltransferase activity, transferring groups other than amino-acyl groups"/>
    <property type="evidence" value="ECO:0007669"/>
    <property type="project" value="InterPro"/>
</dbReference>
<accession>A0A645ERG8</accession>